<dbReference type="PANTHER" id="PTHR32401:SF16">
    <property type="entry name" value="CONCANAVALIN A-LIKE LECTIN FAMILY PROTEIN"/>
    <property type="match status" value="1"/>
</dbReference>
<proteinExistence type="inferred from homology"/>
<comment type="caution">
    <text evidence="5">The sequence shown here is derived from an EMBL/GenBank/DDBJ whole genome shotgun (WGS) entry which is preliminary data.</text>
</comment>
<evidence type="ECO:0000313" key="6">
    <source>
        <dbReference type="Proteomes" id="UP000796880"/>
    </source>
</evidence>
<keyword evidence="2" id="KW-0430">Lectin</keyword>
<comment type="similarity">
    <text evidence="1">Belongs to the leguminous lectin family.</text>
</comment>
<feature type="signal peptide" evidence="3">
    <location>
        <begin position="1"/>
        <end position="26"/>
    </location>
</feature>
<dbReference type="OrthoDB" id="2019747at2759"/>
<dbReference type="InterPro" id="IPR013320">
    <property type="entry name" value="ConA-like_dom_sf"/>
</dbReference>
<dbReference type="GO" id="GO:0030246">
    <property type="term" value="F:carbohydrate binding"/>
    <property type="evidence" value="ECO:0007669"/>
    <property type="project" value="UniProtKB-KW"/>
</dbReference>
<reference evidence="5" key="1">
    <citation type="submission" date="2020-03" db="EMBL/GenBank/DDBJ databases">
        <title>A high-quality chromosome-level genome assembly of a woody plant with both climbing and erect habits, Rhamnella rubrinervis.</title>
        <authorList>
            <person name="Lu Z."/>
            <person name="Yang Y."/>
            <person name="Zhu X."/>
            <person name="Sun Y."/>
        </authorList>
    </citation>
    <scope>NUCLEOTIDE SEQUENCE</scope>
    <source>
        <strain evidence="5">BYM</strain>
        <tissue evidence="5">Leaf</tissue>
    </source>
</reference>
<dbReference type="PANTHER" id="PTHR32401">
    <property type="entry name" value="CONCANAVALIN A-LIKE LECTIN FAMILY PROTEIN"/>
    <property type="match status" value="1"/>
</dbReference>
<feature type="chain" id="PRO_5035442940" description="Legume lectin domain-containing protein" evidence="3">
    <location>
        <begin position="27"/>
        <end position="169"/>
    </location>
</feature>
<dbReference type="InterPro" id="IPR050258">
    <property type="entry name" value="Leguminous_Lectin"/>
</dbReference>
<dbReference type="SUPFAM" id="SSF49899">
    <property type="entry name" value="Concanavalin A-like lectins/glucanases"/>
    <property type="match status" value="1"/>
</dbReference>
<organism evidence="5 6">
    <name type="scientific">Rhamnella rubrinervis</name>
    <dbReference type="NCBI Taxonomy" id="2594499"/>
    <lineage>
        <taxon>Eukaryota</taxon>
        <taxon>Viridiplantae</taxon>
        <taxon>Streptophyta</taxon>
        <taxon>Embryophyta</taxon>
        <taxon>Tracheophyta</taxon>
        <taxon>Spermatophyta</taxon>
        <taxon>Magnoliopsida</taxon>
        <taxon>eudicotyledons</taxon>
        <taxon>Gunneridae</taxon>
        <taxon>Pentapetalae</taxon>
        <taxon>rosids</taxon>
        <taxon>fabids</taxon>
        <taxon>Rosales</taxon>
        <taxon>Rhamnaceae</taxon>
        <taxon>rhamnoid group</taxon>
        <taxon>Rhamneae</taxon>
        <taxon>Rhamnella</taxon>
    </lineage>
</organism>
<accession>A0A8K0MKI4</accession>
<sequence length="169" mass="18488">MAALPISRHFPIFYAVLFFCFRASAGDSNSSFSFVEFGKDPKLVSNIAFMGMQRSLMARVSVQLTNSVSSSAGRVMYKKPIKLVEGKPQKLVSFSTYFLFSVSPGNGDSLAFVMFGIAKVSNTSTINLALTNGNKSHAWIDYEAGSRRLEVRLSQLGISCPRSIILVPN</sequence>
<dbReference type="Proteomes" id="UP000796880">
    <property type="component" value="Unassembled WGS sequence"/>
</dbReference>
<evidence type="ECO:0000256" key="1">
    <source>
        <dbReference type="ARBA" id="ARBA00007606"/>
    </source>
</evidence>
<dbReference type="AlphaFoldDB" id="A0A8K0MKI4"/>
<name>A0A8K0MKI4_9ROSA</name>
<dbReference type="Pfam" id="PF00139">
    <property type="entry name" value="Lectin_legB"/>
    <property type="match status" value="1"/>
</dbReference>
<dbReference type="InterPro" id="IPR001220">
    <property type="entry name" value="Legume_lectin_dom"/>
</dbReference>
<feature type="domain" description="Legume lectin" evidence="4">
    <location>
        <begin position="30"/>
        <end position="115"/>
    </location>
</feature>
<evidence type="ECO:0000259" key="4">
    <source>
        <dbReference type="Pfam" id="PF00139"/>
    </source>
</evidence>
<evidence type="ECO:0000313" key="5">
    <source>
        <dbReference type="EMBL" id="KAF3448880.1"/>
    </source>
</evidence>
<evidence type="ECO:0000256" key="3">
    <source>
        <dbReference type="SAM" id="SignalP"/>
    </source>
</evidence>
<keyword evidence="3" id="KW-0732">Signal</keyword>
<evidence type="ECO:0000256" key="2">
    <source>
        <dbReference type="ARBA" id="ARBA00022734"/>
    </source>
</evidence>
<gene>
    <name evidence="5" type="ORF">FNV43_RR09596</name>
</gene>
<keyword evidence="6" id="KW-1185">Reference proteome</keyword>
<dbReference type="Gene3D" id="2.60.120.200">
    <property type="match status" value="1"/>
</dbReference>
<dbReference type="EMBL" id="VOIH02000004">
    <property type="protein sequence ID" value="KAF3448880.1"/>
    <property type="molecule type" value="Genomic_DNA"/>
</dbReference>
<protein>
    <recommendedName>
        <fullName evidence="4">Legume lectin domain-containing protein</fullName>
    </recommendedName>
</protein>